<protein>
    <submittedName>
        <fullName evidence="1">Uncharacterized protein</fullName>
    </submittedName>
</protein>
<name>A0A699TBB6_TANCI</name>
<proteinExistence type="predicted"/>
<comment type="caution">
    <text evidence="1">The sequence shown here is derived from an EMBL/GenBank/DDBJ whole genome shotgun (WGS) entry which is preliminary data.</text>
</comment>
<feature type="non-terminal residue" evidence="1">
    <location>
        <position position="1"/>
    </location>
</feature>
<sequence length="84" mass="9267">AIIDLRFGGCSTQLQAGPGKIRECSRVGNERNFNMHCMGKTVTELHALLIDYEKGLKDKAPTPQVLTIQKGMENKLKPQANKKG</sequence>
<gene>
    <name evidence="1" type="ORF">Tci_878498</name>
</gene>
<reference evidence="1" key="1">
    <citation type="journal article" date="2019" name="Sci. Rep.">
        <title>Draft genome of Tanacetum cinerariifolium, the natural source of mosquito coil.</title>
        <authorList>
            <person name="Yamashiro T."/>
            <person name="Shiraishi A."/>
            <person name="Satake H."/>
            <person name="Nakayama K."/>
        </authorList>
    </citation>
    <scope>NUCLEOTIDE SEQUENCE</scope>
</reference>
<organism evidence="1">
    <name type="scientific">Tanacetum cinerariifolium</name>
    <name type="common">Dalmatian daisy</name>
    <name type="synonym">Chrysanthemum cinerariifolium</name>
    <dbReference type="NCBI Taxonomy" id="118510"/>
    <lineage>
        <taxon>Eukaryota</taxon>
        <taxon>Viridiplantae</taxon>
        <taxon>Streptophyta</taxon>
        <taxon>Embryophyta</taxon>
        <taxon>Tracheophyta</taxon>
        <taxon>Spermatophyta</taxon>
        <taxon>Magnoliopsida</taxon>
        <taxon>eudicotyledons</taxon>
        <taxon>Gunneridae</taxon>
        <taxon>Pentapetalae</taxon>
        <taxon>asterids</taxon>
        <taxon>campanulids</taxon>
        <taxon>Asterales</taxon>
        <taxon>Asteraceae</taxon>
        <taxon>Asteroideae</taxon>
        <taxon>Anthemideae</taxon>
        <taxon>Anthemidinae</taxon>
        <taxon>Tanacetum</taxon>
    </lineage>
</organism>
<evidence type="ECO:0000313" key="1">
    <source>
        <dbReference type="EMBL" id="GFD06529.1"/>
    </source>
</evidence>
<accession>A0A699TBB6</accession>
<dbReference type="AlphaFoldDB" id="A0A699TBB6"/>
<dbReference type="EMBL" id="BKCJ011225526">
    <property type="protein sequence ID" value="GFD06529.1"/>
    <property type="molecule type" value="Genomic_DNA"/>
</dbReference>